<evidence type="ECO:0000256" key="1">
    <source>
        <dbReference type="SAM" id="MobiDB-lite"/>
    </source>
</evidence>
<evidence type="ECO:0000313" key="3">
    <source>
        <dbReference type="Proteomes" id="UP000309340"/>
    </source>
</evidence>
<gene>
    <name evidence="2" type="ORF">B0A55_07279</name>
</gene>
<proteinExistence type="predicted"/>
<feature type="compositionally biased region" description="Polar residues" evidence="1">
    <location>
        <begin position="124"/>
        <end position="145"/>
    </location>
</feature>
<dbReference type="OrthoDB" id="3835690at2759"/>
<dbReference type="EMBL" id="NAJQ01000394">
    <property type="protein sequence ID" value="TKA70506.1"/>
    <property type="molecule type" value="Genomic_DNA"/>
</dbReference>
<feature type="compositionally biased region" description="Low complexity" evidence="1">
    <location>
        <begin position="179"/>
        <end position="196"/>
    </location>
</feature>
<dbReference type="Proteomes" id="UP000309340">
    <property type="component" value="Unassembled WGS sequence"/>
</dbReference>
<evidence type="ECO:0000313" key="2">
    <source>
        <dbReference type="EMBL" id="TKA70506.1"/>
    </source>
</evidence>
<dbReference type="AlphaFoldDB" id="A0A4U0X577"/>
<keyword evidence="3" id="KW-1185">Reference proteome</keyword>
<feature type="region of interest" description="Disordered" evidence="1">
    <location>
        <begin position="121"/>
        <end position="199"/>
    </location>
</feature>
<sequence>MTPPPALRRKPAYRDLRIAANIGSLSFSLSYPRHTVVQDTISISTECLTFGTDLADLIPQPLFHGRPSAHRGSRVDSVCETAAESSKQALVDRDGLGPFPEFDEAHDDWLLLGACRAKPKLGASDSSGHAHNRADTSQTTPNLSQPKRVEPRSSRTHAPRTPLSDVSATQQAHRAVAISGPEGSNSGASSAPSAAETVHGTDSVYDDQPEMLRTLHGFPYDFRKCRSTSHKPERVFRKGCVRAVKGWVRRLMRR</sequence>
<accession>A0A4U0X577</accession>
<comment type="caution">
    <text evidence="2">The sequence shown here is derived from an EMBL/GenBank/DDBJ whole genome shotgun (WGS) entry which is preliminary data.</text>
</comment>
<organism evidence="2 3">
    <name type="scientific">Friedmanniomyces simplex</name>
    <dbReference type="NCBI Taxonomy" id="329884"/>
    <lineage>
        <taxon>Eukaryota</taxon>
        <taxon>Fungi</taxon>
        <taxon>Dikarya</taxon>
        <taxon>Ascomycota</taxon>
        <taxon>Pezizomycotina</taxon>
        <taxon>Dothideomycetes</taxon>
        <taxon>Dothideomycetidae</taxon>
        <taxon>Mycosphaerellales</taxon>
        <taxon>Teratosphaeriaceae</taxon>
        <taxon>Friedmanniomyces</taxon>
    </lineage>
</organism>
<name>A0A4U0X577_9PEZI</name>
<protein>
    <submittedName>
        <fullName evidence="2">Uncharacterized protein</fullName>
    </submittedName>
</protein>
<reference evidence="2 3" key="1">
    <citation type="submission" date="2017-03" db="EMBL/GenBank/DDBJ databases">
        <title>Genomes of endolithic fungi from Antarctica.</title>
        <authorList>
            <person name="Coleine C."/>
            <person name="Masonjones S."/>
            <person name="Stajich J.E."/>
        </authorList>
    </citation>
    <scope>NUCLEOTIDE SEQUENCE [LARGE SCALE GENOMIC DNA]</scope>
    <source>
        <strain evidence="2 3">CCFEE 5184</strain>
    </source>
</reference>